<keyword evidence="3" id="KW-0238">DNA-binding</keyword>
<evidence type="ECO:0000256" key="3">
    <source>
        <dbReference type="ARBA" id="ARBA00023125"/>
    </source>
</evidence>
<evidence type="ECO:0000259" key="7">
    <source>
        <dbReference type="PROSITE" id="PS51032"/>
    </source>
</evidence>
<dbReference type="SUPFAM" id="SSF54171">
    <property type="entry name" value="DNA-binding domain"/>
    <property type="match status" value="1"/>
</dbReference>
<evidence type="ECO:0000256" key="2">
    <source>
        <dbReference type="ARBA" id="ARBA00023015"/>
    </source>
</evidence>
<dbReference type="InterPro" id="IPR036955">
    <property type="entry name" value="AP2/ERF_dom_sf"/>
</dbReference>
<dbReference type="SMART" id="SM00380">
    <property type="entry name" value="AP2"/>
    <property type="match status" value="1"/>
</dbReference>
<feature type="region of interest" description="Disordered" evidence="6">
    <location>
        <begin position="86"/>
        <end position="107"/>
    </location>
</feature>
<dbReference type="GO" id="GO:0003677">
    <property type="term" value="F:DNA binding"/>
    <property type="evidence" value="ECO:0007669"/>
    <property type="project" value="UniProtKB-KW"/>
</dbReference>
<evidence type="ECO:0000256" key="5">
    <source>
        <dbReference type="ARBA" id="ARBA00023242"/>
    </source>
</evidence>
<proteinExistence type="evidence at transcript level"/>
<evidence type="ECO:0000256" key="6">
    <source>
        <dbReference type="SAM" id="MobiDB-lite"/>
    </source>
</evidence>
<dbReference type="CDD" id="cd00018">
    <property type="entry name" value="AP2"/>
    <property type="match status" value="1"/>
</dbReference>
<dbReference type="InterPro" id="IPR001471">
    <property type="entry name" value="AP2/ERF_dom"/>
</dbReference>
<evidence type="ECO:0000313" key="8">
    <source>
        <dbReference type="EMBL" id="WAK85987.1"/>
    </source>
</evidence>
<dbReference type="GO" id="GO:0003700">
    <property type="term" value="F:DNA-binding transcription factor activity"/>
    <property type="evidence" value="ECO:0007669"/>
    <property type="project" value="InterPro"/>
</dbReference>
<dbReference type="EMBL" id="OP311459">
    <property type="protein sequence ID" value="WAK85987.1"/>
    <property type="molecule type" value="mRNA"/>
</dbReference>
<name>A0A9E8Z099_NOTNI</name>
<dbReference type="AlphaFoldDB" id="A0A9E8Z099"/>
<keyword evidence="4" id="KW-0804">Transcription</keyword>
<comment type="subcellular location">
    <subcellularLocation>
        <location evidence="1">Nucleus</location>
    </subcellularLocation>
</comment>
<dbReference type="InterPro" id="IPR016177">
    <property type="entry name" value="DNA-bd_dom_sf"/>
</dbReference>
<dbReference type="InterPro" id="IPR050913">
    <property type="entry name" value="AP2/ERF_ERF"/>
</dbReference>
<dbReference type="PROSITE" id="PS51032">
    <property type="entry name" value="AP2_ERF"/>
    <property type="match status" value="1"/>
</dbReference>
<dbReference type="Pfam" id="PF00847">
    <property type="entry name" value="AP2"/>
    <property type="match status" value="1"/>
</dbReference>
<keyword evidence="5" id="KW-0539">Nucleus</keyword>
<accession>A0A9E8Z099</accession>
<organism evidence="8">
    <name type="scientific">Nothapodytes nimmoniana</name>
    <name type="common">Nothapodytes foetida</name>
    <dbReference type="NCBI Taxonomy" id="159386"/>
    <lineage>
        <taxon>Eukaryota</taxon>
        <taxon>Viridiplantae</taxon>
        <taxon>Streptophyta</taxon>
        <taxon>Embryophyta</taxon>
        <taxon>Tracheophyta</taxon>
        <taxon>Spermatophyta</taxon>
        <taxon>Magnoliopsida</taxon>
        <taxon>eudicotyledons</taxon>
        <taxon>Gunneridae</taxon>
        <taxon>Pentapetalae</taxon>
        <taxon>asterids</taxon>
        <taxon>lamiids</taxon>
        <taxon>Icacinales</taxon>
        <taxon>Icacinaceae</taxon>
        <taxon>Nothapodytes</taxon>
    </lineage>
</organism>
<dbReference type="PANTHER" id="PTHR31194">
    <property type="entry name" value="SHN SHINE , DNA BINDING / TRANSCRIPTION FACTOR"/>
    <property type="match status" value="1"/>
</dbReference>
<evidence type="ECO:0000256" key="1">
    <source>
        <dbReference type="ARBA" id="ARBA00004123"/>
    </source>
</evidence>
<protein>
    <submittedName>
        <fullName evidence="8">Transcription factor ERF26</fullName>
    </submittedName>
</protein>
<sequence>MLELPRPPLHRGNFCKKVKSLQELTRTARKVRVIFNDPDATDSSDDEQSNVKPFSYGSKRIVREVNLPISDCNALTKALQYETSFQDSKKREKSSKRNVLQKSLSQRRRSLTKYRGVRLRKWGKWAAEIRDPFKGKRVWLGTYTTAEEAARVYEVKRLEFEAMAETSKKSLVHSSSNGFSHAQQQLSIFGCSENMASHTFNTSRLALHTSNISPSSVMELEFTSSASTSRASHQCADDSVFKDFDVVKDARLNTNVIEKQEVDSCLVDEPLELVQLGEGLNLELDIGSAIMDDVLQPLDDFGFCDPRIPEFEDDEFGDLLDLDFDFEFCSDVLSLMDEPAGMKESLNIACP</sequence>
<reference evidence="8" key="1">
    <citation type="submission" date="2022-08" db="EMBL/GenBank/DDBJ databases">
        <title>Phylogenomics of transcriptionally active AP2/ERF and bHLH transcription factors and their promoter regions regulating camptothecin biosynthesis in Nothapodytes nimmoniana.</title>
        <authorList>
            <person name="Godbole R.C."/>
            <person name="Pable A.A."/>
            <person name="Singh S."/>
            <person name="Barvkar V.T."/>
        </authorList>
    </citation>
    <scope>NUCLEOTIDE SEQUENCE</scope>
</reference>
<evidence type="ECO:0000256" key="4">
    <source>
        <dbReference type="ARBA" id="ARBA00023163"/>
    </source>
</evidence>
<dbReference type="PRINTS" id="PR00367">
    <property type="entry name" value="ETHRSPELEMNT"/>
</dbReference>
<dbReference type="PANTHER" id="PTHR31194:SF140">
    <property type="entry name" value="ETHYLENE-RESPONSIVE TRANSCRIPTION FACTOR CRF2"/>
    <property type="match status" value="1"/>
</dbReference>
<dbReference type="GO" id="GO:0005634">
    <property type="term" value="C:nucleus"/>
    <property type="evidence" value="ECO:0007669"/>
    <property type="project" value="UniProtKB-SubCell"/>
</dbReference>
<dbReference type="Gene3D" id="3.30.730.10">
    <property type="entry name" value="AP2/ERF domain"/>
    <property type="match status" value="1"/>
</dbReference>
<keyword evidence="2" id="KW-0805">Transcription regulation</keyword>
<feature type="domain" description="AP2/ERF" evidence="7">
    <location>
        <begin position="113"/>
        <end position="170"/>
    </location>
</feature>